<keyword evidence="6" id="KW-1185">Reference proteome</keyword>
<evidence type="ECO:0000259" key="4">
    <source>
        <dbReference type="PROSITE" id="PS51118"/>
    </source>
</evidence>
<reference evidence="6" key="1">
    <citation type="journal article" date="2019" name="Int. J. Syst. Evol. Microbiol.">
        <title>The Global Catalogue of Microorganisms (GCM) 10K type strain sequencing project: providing services to taxonomists for standard genome sequencing and annotation.</title>
        <authorList>
            <consortium name="The Broad Institute Genomics Platform"/>
            <consortium name="The Broad Institute Genome Sequencing Center for Infectious Disease"/>
            <person name="Wu L."/>
            <person name="Ma J."/>
        </authorList>
    </citation>
    <scope>NUCLEOTIDE SEQUENCE [LARGE SCALE GENOMIC DNA]</scope>
    <source>
        <strain evidence="6">CGMCC 4.7132</strain>
    </source>
</reference>
<protein>
    <submittedName>
        <fullName evidence="5">Winged helix-turn-helix transcriptional regulator</fullName>
    </submittedName>
</protein>
<dbReference type="InterPro" id="IPR036390">
    <property type="entry name" value="WH_DNA-bd_sf"/>
</dbReference>
<dbReference type="PROSITE" id="PS51118">
    <property type="entry name" value="HTH_HXLR"/>
    <property type="match status" value="1"/>
</dbReference>
<dbReference type="InterPro" id="IPR036388">
    <property type="entry name" value="WH-like_DNA-bd_sf"/>
</dbReference>
<evidence type="ECO:0000313" key="6">
    <source>
        <dbReference type="Proteomes" id="UP001596004"/>
    </source>
</evidence>
<accession>A0ABV9CNL1</accession>
<evidence type="ECO:0000256" key="1">
    <source>
        <dbReference type="ARBA" id="ARBA00023015"/>
    </source>
</evidence>
<sequence length="123" mass="14108">MSVRHPEVTTTCDEVRDLLERLGDRWSIYVLYEVADAPRRFRGLQRAIPGISQRMLTLTLRRLEEQGLITRTVYATIPPQVEYEMSDLGRSLGTAVLGLVTWLRENGEPLERARERFARAHGG</sequence>
<dbReference type="PANTHER" id="PTHR33204:SF39">
    <property type="entry name" value="TRANSCRIPTIONAL REGULATORY PROTEIN"/>
    <property type="match status" value="1"/>
</dbReference>
<organism evidence="5 6">
    <name type="scientific">Sphaerisporangium dianthi</name>
    <dbReference type="NCBI Taxonomy" id="1436120"/>
    <lineage>
        <taxon>Bacteria</taxon>
        <taxon>Bacillati</taxon>
        <taxon>Actinomycetota</taxon>
        <taxon>Actinomycetes</taxon>
        <taxon>Streptosporangiales</taxon>
        <taxon>Streptosporangiaceae</taxon>
        <taxon>Sphaerisporangium</taxon>
    </lineage>
</organism>
<comment type="caution">
    <text evidence="5">The sequence shown here is derived from an EMBL/GenBank/DDBJ whole genome shotgun (WGS) entry which is preliminary data.</text>
</comment>
<proteinExistence type="predicted"/>
<keyword evidence="3" id="KW-0804">Transcription</keyword>
<gene>
    <name evidence="5" type="ORF">ACFO60_25540</name>
</gene>
<dbReference type="PANTHER" id="PTHR33204">
    <property type="entry name" value="TRANSCRIPTIONAL REGULATOR, MARR FAMILY"/>
    <property type="match status" value="1"/>
</dbReference>
<dbReference type="EMBL" id="JBHSFP010000020">
    <property type="protein sequence ID" value="MFC4534139.1"/>
    <property type="molecule type" value="Genomic_DNA"/>
</dbReference>
<dbReference type="Pfam" id="PF01638">
    <property type="entry name" value="HxlR"/>
    <property type="match status" value="1"/>
</dbReference>
<evidence type="ECO:0000313" key="5">
    <source>
        <dbReference type="EMBL" id="MFC4534139.1"/>
    </source>
</evidence>
<keyword evidence="1" id="KW-0805">Transcription regulation</keyword>
<name>A0ABV9CNL1_9ACTN</name>
<keyword evidence="2" id="KW-0238">DNA-binding</keyword>
<dbReference type="Proteomes" id="UP001596004">
    <property type="component" value="Unassembled WGS sequence"/>
</dbReference>
<dbReference type="RefSeq" id="WP_380844272.1">
    <property type="nucleotide sequence ID" value="NZ_JBHSFP010000020.1"/>
</dbReference>
<dbReference type="SUPFAM" id="SSF46785">
    <property type="entry name" value="Winged helix' DNA-binding domain"/>
    <property type="match status" value="1"/>
</dbReference>
<evidence type="ECO:0000256" key="3">
    <source>
        <dbReference type="ARBA" id="ARBA00023163"/>
    </source>
</evidence>
<dbReference type="Gene3D" id="1.10.10.10">
    <property type="entry name" value="Winged helix-like DNA-binding domain superfamily/Winged helix DNA-binding domain"/>
    <property type="match status" value="1"/>
</dbReference>
<feature type="domain" description="HTH hxlR-type" evidence="4">
    <location>
        <begin position="12"/>
        <end position="111"/>
    </location>
</feature>
<evidence type="ECO:0000256" key="2">
    <source>
        <dbReference type="ARBA" id="ARBA00023125"/>
    </source>
</evidence>
<dbReference type="InterPro" id="IPR002577">
    <property type="entry name" value="HTH_HxlR"/>
</dbReference>